<sequence>MNSLPIRRPLGCLETVLRHSRQQNRSFRLSKAQLPREIPPAPKTSAPGFCRSTCSSSSSSSSSSSPPPPSCANKHATASETDVILTPPEQTVPIQDKHTPDKLRTGFAVYTSPSSVIPSLKLTHPHLRPPPVNPVAAHHAYQIRKMDPSGARTRLFSKDNPDSARVGDVLLVTTKRSAEPFAGVLMSVRRRGIESSLLLRGQLAKTGVEMSFKIYSRNVTGIEIIKRRSRRMRRARLTYLRHPKHDVGSVEHLVREWRRSRNVFASAASKGKKRQKKRAEF</sequence>
<keyword evidence="3" id="KW-0687">Ribonucleoprotein</keyword>
<feature type="region of interest" description="Disordered" evidence="4">
    <location>
        <begin position="22"/>
        <end position="99"/>
    </location>
</feature>
<comment type="caution">
    <text evidence="5">The sequence shown here is derived from an EMBL/GenBank/DDBJ whole genome shotgun (WGS) entry which is preliminary data.</text>
</comment>
<dbReference type="PANTHER" id="PTHR15680">
    <property type="entry name" value="RIBOSOMAL PROTEIN L19"/>
    <property type="match status" value="1"/>
</dbReference>
<proteinExistence type="inferred from homology"/>
<gene>
    <name evidence="5" type="ORF">DHEL01_v208049</name>
</gene>
<evidence type="ECO:0000256" key="2">
    <source>
        <dbReference type="ARBA" id="ARBA00022980"/>
    </source>
</evidence>
<keyword evidence="2" id="KW-0689">Ribosomal protein</keyword>
<organism evidence="5 6">
    <name type="scientific">Diaporthe helianthi</name>
    <dbReference type="NCBI Taxonomy" id="158607"/>
    <lineage>
        <taxon>Eukaryota</taxon>
        <taxon>Fungi</taxon>
        <taxon>Dikarya</taxon>
        <taxon>Ascomycota</taxon>
        <taxon>Pezizomycotina</taxon>
        <taxon>Sordariomycetes</taxon>
        <taxon>Sordariomycetidae</taxon>
        <taxon>Diaporthales</taxon>
        <taxon>Diaporthaceae</taxon>
        <taxon>Diaporthe</taxon>
    </lineage>
</organism>
<dbReference type="STRING" id="158607.A0A2P5HTK2"/>
<evidence type="ECO:0000256" key="1">
    <source>
        <dbReference type="ARBA" id="ARBA00005781"/>
    </source>
</evidence>
<dbReference type="Proteomes" id="UP000094444">
    <property type="component" value="Unassembled WGS sequence"/>
</dbReference>
<dbReference type="InParanoid" id="A0A2P5HTK2"/>
<dbReference type="InterPro" id="IPR008991">
    <property type="entry name" value="Translation_prot_SH3-like_sf"/>
</dbReference>
<dbReference type="PANTHER" id="PTHR15680:SF9">
    <property type="entry name" value="LARGE RIBOSOMAL SUBUNIT PROTEIN BL19M"/>
    <property type="match status" value="1"/>
</dbReference>
<dbReference type="InterPro" id="IPR001857">
    <property type="entry name" value="Ribosomal_bL19"/>
</dbReference>
<evidence type="ECO:0000313" key="5">
    <source>
        <dbReference type="EMBL" id="POS73556.1"/>
    </source>
</evidence>
<evidence type="ECO:0008006" key="7">
    <source>
        <dbReference type="Google" id="ProtNLM"/>
    </source>
</evidence>
<dbReference type="SUPFAM" id="SSF50104">
    <property type="entry name" value="Translation proteins SH3-like domain"/>
    <property type="match status" value="1"/>
</dbReference>
<dbReference type="OrthoDB" id="432645at2759"/>
<comment type="similarity">
    <text evidence="1">Belongs to the bacterial ribosomal protein bL19 family.</text>
</comment>
<evidence type="ECO:0000313" key="6">
    <source>
        <dbReference type="Proteomes" id="UP000094444"/>
    </source>
</evidence>
<name>A0A2P5HTK2_DIAHE</name>
<reference evidence="5" key="1">
    <citation type="submission" date="2017-09" db="EMBL/GenBank/DDBJ databases">
        <title>Polyketide synthases of a Diaporthe helianthi virulent isolate.</title>
        <authorList>
            <person name="Baroncelli R."/>
        </authorList>
    </citation>
    <scope>NUCLEOTIDE SEQUENCE [LARGE SCALE GENOMIC DNA]</scope>
    <source>
        <strain evidence="5">7/96</strain>
    </source>
</reference>
<evidence type="ECO:0000256" key="4">
    <source>
        <dbReference type="SAM" id="MobiDB-lite"/>
    </source>
</evidence>
<protein>
    <recommendedName>
        <fullName evidence="7">Ribosomal protein L19</fullName>
    </recommendedName>
</protein>
<dbReference type="Gene3D" id="2.30.30.790">
    <property type="match status" value="1"/>
</dbReference>
<dbReference type="GO" id="GO:0006412">
    <property type="term" value="P:translation"/>
    <property type="evidence" value="ECO:0007669"/>
    <property type="project" value="InterPro"/>
</dbReference>
<feature type="compositionally biased region" description="Low complexity" evidence="4">
    <location>
        <begin position="55"/>
        <end position="64"/>
    </location>
</feature>
<dbReference type="EMBL" id="MAVT02000776">
    <property type="protein sequence ID" value="POS73556.1"/>
    <property type="molecule type" value="Genomic_DNA"/>
</dbReference>
<dbReference type="AlphaFoldDB" id="A0A2P5HTK2"/>
<dbReference type="Pfam" id="PF01245">
    <property type="entry name" value="Ribosomal_L19"/>
    <property type="match status" value="1"/>
</dbReference>
<dbReference type="GO" id="GO:0005762">
    <property type="term" value="C:mitochondrial large ribosomal subunit"/>
    <property type="evidence" value="ECO:0007669"/>
    <property type="project" value="TreeGrafter"/>
</dbReference>
<keyword evidence="6" id="KW-1185">Reference proteome</keyword>
<evidence type="ECO:0000256" key="3">
    <source>
        <dbReference type="ARBA" id="ARBA00023274"/>
    </source>
</evidence>
<dbReference type="GO" id="GO:0003735">
    <property type="term" value="F:structural constituent of ribosome"/>
    <property type="evidence" value="ECO:0007669"/>
    <property type="project" value="InterPro"/>
</dbReference>
<accession>A0A2P5HTK2</accession>
<dbReference type="InterPro" id="IPR038657">
    <property type="entry name" value="Ribosomal_bL19_sf"/>
</dbReference>